<feature type="region of interest" description="Disordered" evidence="1">
    <location>
        <begin position="1"/>
        <end position="81"/>
    </location>
</feature>
<keyword evidence="3" id="KW-1185">Reference proteome</keyword>
<name>A0A250WVJ2_9CHLO</name>
<feature type="compositionally biased region" description="Basic and acidic residues" evidence="1">
    <location>
        <begin position="31"/>
        <end position="40"/>
    </location>
</feature>
<sequence>MSSDDTYIGSHGRGMPPTSMGMKGPGIVNIDFKDPEEHAPEVPLWYENSRKQARLMHSQADASDSHNGQQRKQQLHPLTDLPGQQYIYTRVKNYTDNNLPELSQLAPSAPFVPAAVKLSASPQKQCETAFGAINGSPQRPRGLCKGLASARPSSWSFEGSPGKPPWVNAGNRVTQSQEPVSLFVPSRPVRQLPPMPIRELSESPAPHQSLQQAPKTRLPQHLAKLPKLGHPIGQAAALPKPKEYAAPFSRKVMLPGLRQYPGGSLGLPLVDGSGFSGPTFVPPPHVDTDSSGISEREMLLIPQVESIS</sequence>
<organism evidence="2 3">
    <name type="scientific">Chlamydomonas eustigma</name>
    <dbReference type="NCBI Taxonomy" id="1157962"/>
    <lineage>
        <taxon>Eukaryota</taxon>
        <taxon>Viridiplantae</taxon>
        <taxon>Chlorophyta</taxon>
        <taxon>core chlorophytes</taxon>
        <taxon>Chlorophyceae</taxon>
        <taxon>CS clade</taxon>
        <taxon>Chlamydomonadales</taxon>
        <taxon>Chlamydomonadaceae</taxon>
        <taxon>Chlamydomonas</taxon>
    </lineage>
</organism>
<evidence type="ECO:0000313" key="2">
    <source>
        <dbReference type="EMBL" id="GAX74550.1"/>
    </source>
</evidence>
<dbReference type="AlphaFoldDB" id="A0A250WVJ2"/>
<dbReference type="EMBL" id="BEGY01000008">
    <property type="protein sequence ID" value="GAX74550.1"/>
    <property type="molecule type" value="Genomic_DNA"/>
</dbReference>
<comment type="caution">
    <text evidence="2">The sequence shown here is derived from an EMBL/GenBank/DDBJ whole genome shotgun (WGS) entry which is preliminary data.</text>
</comment>
<evidence type="ECO:0000313" key="3">
    <source>
        <dbReference type="Proteomes" id="UP000232323"/>
    </source>
</evidence>
<evidence type="ECO:0000256" key="1">
    <source>
        <dbReference type="SAM" id="MobiDB-lite"/>
    </source>
</evidence>
<proteinExistence type="predicted"/>
<gene>
    <name evidence="2" type="ORF">CEUSTIGMA_g2000.t1</name>
</gene>
<reference evidence="2 3" key="1">
    <citation type="submission" date="2017-08" db="EMBL/GenBank/DDBJ databases">
        <title>Acidophilic green algal genome provides insights into adaptation to an acidic environment.</title>
        <authorList>
            <person name="Hirooka S."/>
            <person name="Hirose Y."/>
            <person name="Kanesaki Y."/>
            <person name="Higuchi S."/>
            <person name="Fujiwara T."/>
            <person name="Onuma R."/>
            <person name="Era A."/>
            <person name="Ohbayashi R."/>
            <person name="Uzuka A."/>
            <person name="Nozaki H."/>
            <person name="Yoshikawa H."/>
            <person name="Miyagishima S.Y."/>
        </authorList>
    </citation>
    <scope>NUCLEOTIDE SEQUENCE [LARGE SCALE GENOMIC DNA]</scope>
    <source>
        <strain evidence="2 3">NIES-2499</strain>
    </source>
</reference>
<protein>
    <submittedName>
        <fullName evidence="2">Uncharacterized protein</fullName>
    </submittedName>
</protein>
<feature type="compositionally biased region" description="Polar residues" evidence="1">
    <location>
        <begin position="60"/>
        <end position="72"/>
    </location>
</feature>
<dbReference type="Proteomes" id="UP000232323">
    <property type="component" value="Unassembled WGS sequence"/>
</dbReference>
<accession>A0A250WVJ2</accession>